<dbReference type="PROSITE" id="PS51419">
    <property type="entry name" value="RAB"/>
    <property type="match status" value="1"/>
</dbReference>
<dbReference type="Pfam" id="PF00071">
    <property type="entry name" value="Ras"/>
    <property type="match status" value="1"/>
</dbReference>
<reference evidence="2" key="1">
    <citation type="submission" date="2017-08" db="EMBL/GenBank/DDBJ databases">
        <authorList>
            <person name="Polle J.E."/>
            <person name="Barry K."/>
            <person name="Cushman J."/>
            <person name="Schmutz J."/>
            <person name="Tran D."/>
            <person name="Hathwaick L.T."/>
            <person name="Yim W.C."/>
            <person name="Jenkins J."/>
            <person name="Mckie-Krisberg Z.M."/>
            <person name="Prochnik S."/>
            <person name="Lindquist E."/>
            <person name="Dockter R.B."/>
            <person name="Adam C."/>
            <person name="Molina H."/>
            <person name="Bunkerborg J."/>
            <person name="Jin E."/>
            <person name="Buchheim M."/>
            <person name="Magnuson J."/>
        </authorList>
    </citation>
    <scope>NUCLEOTIDE SEQUENCE</scope>
    <source>
        <strain evidence="2">CCAP 19/18</strain>
    </source>
</reference>
<comment type="caution">
    <text evidence="2">The sequence shown here is derived from an EMBL/GenBank/DDBJ whole genome shotgun (WGS) entry which is preliminary data.</text>
</comment>
<dbReference type="SMART" id="SM00175">
    <property type="entry name" value="RAB"/>
    <property type="match status" value="1"/>
</dbReference>
<dbReference type="EMBL" id="MU069550">
    <property type="protein sequence ID" value="KAF5839246.1"/>
    <property type="molecule type" value="Genomic_DNA"/>
</dbReference>
<name>A0ABQ7GXB1_DUNSA</name>
<dbReference type="SUPFAM" id="SSF52540">
    <property type="entry name" value="P-loop containing nucleoside triphosphate hydrolases"/>
    <property type="match status" value="1"/>
</dbReference>
<evidence type="ECO:0000313" key="2">
    <source>
        <dbReference type="EMBL" id="KAF5839246.1"/>
    </source>
</evidence>
<dbReference type="PRINTS" id="PR00449">
    <property type="entry name" value="RASTRNSFRMNG"/>
</dbReference>
<dbReference type="InterPro" id="IPR001806">
    <property type="entry name" value="Small_GTPase"/>
</dbReference>
<organism evidence="2 3">
    <name type="scientific">Dunaliella salina</name>
    <name type="common">Green alga</name>
    <name type="synonym">Protococcus salinus</name>
    <dbReference type="NCBI Taxonomy" id="3046"/>
    <lineage>
        <taxon>Eukaryota</taxon>
        <taxon>Viridiplantae</taxon>
        <taxon>Chlorophyta</taxon>
        <taxon>core chlorophytes</taxon>
        <taxon>Chlorophyceae</taxon>
        <taxon>CS clade</taxon>
        <taxon>Chlamydomonadales</taxon>
        <taxon>Dunaliellaceae</taxon>
        <taxon>Dunaliella</taxon>
    </lineage>
</organism>
<dbReference type="SMART" id="SM00174">
    <property type="entry name" value="RHO"/>
    <property type="match status" value="1"/>
</dbReference>
<dbReference type="Gene3D" id="3.40.50.300">
    <property type="entry name" value="P-loop containing nucleotide triphosphate hydrolases"/>
    <property type="match status" value="1"/>
</dbReference>
<protein>
    <submittedName>
        <fullName evidence="2">Small rab-related GTPase</fullName>
    </submittedName>
</protein>
<proteinExistence type="predicted"/>
<sequence>MKITDYTAVLRSKVAVCGNATVGKSALVSMYTSQGQKFPKTYSMTMGVDIILAQVPVPDTTILVELFLYDTAGYDVAKDTLAPNWDGIYYAILVYDVSSQESFESCKEWLEELKKARLDRERPLKAVLVATKSDLPAQRHQVSNDVAEVWANANGMEFFAVSSAPPGLNVEAPFTAIGKAIHKNYEEKLTAYQDACQNY</sequence>
<keyword evidence="1" id="KW-0547">Nucleotide-binding</keyword>
<accession>A0ABQ7GXB1</accession>
<dbReference type="InterPro" id="IPR027417">
    <property type="entry name" value="P-loop_NTPase"/>
</dbReference>
<keyword evidence="3" id="KW-1185">Reference proteome</keyword>
<dbReference type="Proteomes" id="UP000815325">
    <property type="component" value="Unassembled WGS sequence"/>
</dbReference>
<dbReference type="PANTHER" id="PTHR47978">
    <property type="match status" value="1"/>
</dbReference>
<dbReference type="SMART" id="SM00173">
    <property type="entry name" value="RAS"/>
    <property type="match status" value="1"/>
</dbReference>
<gene>
    <name evidence="2" type="ORF">DUNSADRAFT_1280</name>
</gene>
<evidence type="ECO:0000313" key="3">
    <source>
        <dbReference type="Proteomes" id="UP000815325"/>
    </source>
</evidence>
<evidence type="ECO:0000256" key="1">
    <source>
        <dbReference type="ARBA" id="ARBA00022741"/>
    </source>
</evidence>